<organism evidence="3 4">
    <name type="scientific">Humicola insolens</name>
    <name type="common">Soft-rot fungus</name>
    <dbReference type="NCBI Taxonomy" id="85995"/>
    <lineage>
        <taxon>Eukaryota</taxon>
        <taxon>Fungi</taxon>
        <taxon>Dikarya</taxon>
        <taxon>Ascomycota</taxon>
        <taxon>Pezizomycotina</taxon>
        <taxon>Sordariomycetes</taxon>
        <taxon>Sordariomycetidae</taxon>
        <taxon>Sordariales</taxon>
        <taxon>Chaetomiaceae</taxon>
        <taxon>Mycothermus</taxon>
    </lineage>
</organism>
<keyword evidence="4" id="KW-1185">Reference proteome</keyword>
<dbReference type="Pfam" id="PF02458">
    <property type="entry name" value="Transferase"/>
    <property type="match status" value="1"/>
</dbReference>
<dbReference type="PANTHER" id="PTHR31896:SF13">
    <property type="entry name" value="TRICHOTHECENE 3-O-ACETYLTRANSFERASE"/>
    <property type="match status" value="1"/>
</dbReference>
<protein>
    <recommendedName>
        <fullName evidence="2">Trichothecene 3-O-acetyltransferase-like N-terminal domain-containing protein</fullName>
    </recommendedName>
</protein>
<dbReference type="PANTHER" id="PTHR31896">
    <property type="entry name" value="FAMILY REGULATORY PROTEIN, PUTATIVE (AFU_ORTHOLOGUE AFUA_3G14730)-RELATED"/>
    <property type="match status" value="1"/>
</dbReference>
<proteinExistence type="predicted"/>
<dbReference type="EMBL" id="JAZGSY010000084">
    <property type="protein sequence ID" value="KAL1841187.1"/>
    <property type="molecule type" value="Genomic_DNA"/>
</dbReference>
<name>A0ABR3VI08_HUMIN</name>
<evidence type="ECO:0000256" key="1">
    <source>
        <dbReference type="ARBA" id="ARBA00022679"/>
    </source>
</evidence>
<keyword evidence="1" id="KW-0808">Transferase</keyword>
<dbReference type="InterPro" id="IPR054710">
    <property type="entry name" value="Tri101-like_N"/>
</dbReference>
<dbReference type="InterPro" id="IPR023213">
    <property type="entry name" value="CAT-like_dom_sf"/>
</dbReference>
<reference evidence="3 4" key="1">
    <citation type="journal article" date="2024" name="Commun. Biol.">
        <title>Comparative genomic analysis of thermophilic fungi reveals convergent evolutionary adaptations and gene losses.</title>
        <authorList>
            <person name="Steindorff A.S."/>
            <person name="Aguilar-Pontes M.V."/>
            <person name="Robinson A.J."/>
            <person name="Andreopoulos B."/>
            <person name="LaButti K."/>
            <person name="Kuo A."/>
            <person name="Mondo S."/>
            <person name="Riley R."/>
            <person name="Otillar R."/>
            <person name="Haridas S."/>
            <person name="Lipzen A."/>
            <person name="Grimwood J."/>
            <person name="Schmutz J."/>
            <person name="Clum A."/>
            <person name="Reid I.D."/>
            <person name="Moisan M.C."/>
            <person name="Butler G."/>
            <person name="Nguyen T.T.M."/>
            <person name="Dewar K."/>
            <person name="Conant G."/>
            <person name="Drula E."/>
            <person name="Henrissat B."/>
            <person name="Hansel C."/>
            <person name="Singer S."/>
            <person name="Hutchinson M.I."/>
            <person name="de Vries R.P."/>
            <person name="Natvig D.O."/>
            <person name="Powell A.J."/>
            <person name="Tsang A."/>
            <person name="Grigoriev I.V."/>
        </authorList>
    </citation>
    <scope>NUCLEOTIDE SEQUENCE [LARGE SCALE GENOMIC DNA]</scope>
    <source>
        <strain evidence="3 4">CBS 620.91</strain>
    </source>
</reference>
<evidence type="ECO:0000313" key="3">
    <source>
        <dbReference type="EMBL" id="KAL1841187.1"/>
    </source>
</evidence>
<gene>
    <name evidence="3" type="ORF">VTJ49DRAFT_7356</name>
</gene>
<dbReference type="InterPro" id="IPR051283">
    <property type="entry name" value="Sec_Metabolite_Acyltrans"/>
</dbReference>
<accession>A0ABR3VI08</accession>
<feature type="domain" description="Trichothecene 3-O-acetyltransferase-like N-terminal" evidence="2">
    <location>
        <begin position="35"/>
        <end position="179"/>
    </location>
</feature>
<dbReference type="Pfam" id="PF22664">
    <property type="entry name" value="TRI-like_N"/>
    <property type="match status" value="1"/>
</dbReference>
<sequence>MPETTVYELHPLGWENDPEEEKLKLSMLDYFSAQLYDAYALFFKLPDGEQSHTLAILKEGLERTLAQCRHMMGTIEQDDDTHDCFFLKKRDSTVKFVVKYFGPEDGVPSMVEIEKTHYASGVLDVTKLSVEGLLTTEMPEYHPSRKPVAAAFQANFIPGGLIFVTSQHHYTNDLTGWANFARQTRRQLRACVLLHLPLSKAAELKPLATPKDPDAMPKWISTYNAMCALLWRILARHRIPLYNCDPDVEIPLAVETVNMRLRADPPLPARQQRNIFWVAASSAHPNPLTAREVAAQESQVPLSRLAVKIRTMTNGVDQETVLQFLAMTAPVRDKTRLFTRVNSFPPLSFLMTDWRDADLYHTDFGFGRPCAFRHFFGTSKSMKGISLIVVYPPRTSDNPDEGFEFLVAVENDILDAFLVDPDLTSYF</sequence>
<evidence type="ECO:0000313" key="4">
    <source>
        <dbReference type="Proteomes" id="UP001583172"/>
    </source>
</evidence>
<dbReference type="Gene3D" id="3.30.559.10">
    <property type="entry name" value="Chloramphenicol acetyltransferase-like domain"/>
    <property type="match status" value="2"/>
</dbReference>
<dbReference type="Proteomes" id="UP001583172">
    <property type="component" value="Unassembled WGS sequence"/>
</dbReference>
<evidence type="ECO:0000259" key="2">
    <source>
        <dbReference type="Pfam" id="PF22664"/>
    </source>
</evidence>
<comment type="caution">
    <text evidence="3">The sequence shown here is derived from an EMBL/GenBank/DDBJ whole genome shotgun (WGS) entry which is preliminary data.</text>
</comment>